<keyword evidence="2" id="KW-1185">Reference proteome</keyword>
<accession>A0ABN8XNX6</accession>
<protein>
    <submittedName>
        <fullName evidence="1">Uncharacterized protein</fullName>
    </submittedName>
</protein>
<dbReference type="EMBL" id="CATKSN020000973">
    <property type="protein sequence ID" value="CAI9150643.1"/>
    <property type="molecule type" value="Genomic_DNA"/>
</dbReference>
<comment type="caution">
    <text evidence="1">The sequence shown here is derived from an EMBL/GenBank/DDBJ whole genome shotgun (WGS) entry which is preliminary data.</text>
</comment>
<organism evidence="1 2">
    <name type="scientific">Rangifer tarandus platyrhynchus</name>
    <name type="common">Svalbard reindeer</name>
    <dbReference type="NCBI Taxonomy" id="3082113"/>
    <lineage>
        <taxon>Eukaryota</taxon>
        <taxon>Metazoa</taxon>
        <taxon>Chordata</taxon>
        <taxon>Craniata</taxon>
        <taxon>Vertebrata</taxon>
        <taxon>Euteleostomi</taxon>
        <taxon>Mammalia</taxon>
        <taxon>Eutheria</taxon>
        <taxon>Laurasiatheria</taxon>
        <taxon>Artiodactyla</taxon>
        <taxon>Ruminantia</taxon>
        <taxon>Pecora</taxon>
        <taxon>Cervidae</taxon>
        <taxon>Odocoileinae</taxon>
        <taxon>Rangifer</taxon>
    </lineage>
</organism>
<reference evidence="1" key="1">
    <citation type="submission" date="2023-04" db="EMBL/GenBank/DDBJ databases">
        <authorList>
            <consortium name="ELIXIR-Norway"/>
        </authorList>
    </citation>
    <scope>NUCLEOTIDE SEQUENCE [LARGE SCALE GENOMIC DNA]</scope>
</reference>
<evidence type="ECO:0000313" key="2">
    <source>
        <dbReference type="Proteomes" id="UP001176941"/>
    </source>
</evidence>
<sequence length="101" mass="10659">MDRNPASEAAWDDKSCSTINATKLGSGLCWERLVQCQLCPMSKVFCKERDLEASHTEGFEPNSRCLQSPFLCPGDAAGAGKTPASADPCPQALPSGASVVL</sequence>
<proteinExistence type="predicted"/>
<dbReference type="Proteomes" id="UP001176941">
    <property type="component" value="Unassembled WGS sequence"/>
</dbReference>
<gene>
    <name evidence="1" type="ORF">MRATA1EN1_LOCUS32261</name>
</gene>
<name>A0ABN8XNX6_RANTA</name>
<evidence type="ECO:0000313" key="1">
    <source>
        <dbReference type="EMBL" id="CAI9150643.1"/>
    </source>
</evidence>